<proteinExistence type="predicted"/>
<evidence type="ECO:0000313" key="1">
    <source>
        <dbReference type="EMBL" id="MBE5918212.1"/>
    </source>
</evidence>
<organism evidence="1 2">
    <name type="scientific">Pseudobutyrivibrio ruminis</name>
    <dbReference type="NCBI Taxonomy" id="46206"/>
    <lineage>
        <taxon>Bacteria</taxon>
        <taxon>Bacillati</taxon>
        <taxon>Bacillota</taxon>
        <taxon>Clostridia</taxon>
        <taxon>Lachnospirales</taxon>
        <taxon>Lachnospiraceae</taxon>
        <taxon>Pseudobutyrivibrio</taxon>
    </lineage>
</organism>
<reference evidence="1" key="1">
    <citation type="submission" date="2019-04" db="EMBL/GenBank/DDBJ databases">
        <title>Evolution of Biomass-Degrading Anaerobic Consortia Revealed by Metagenomics.</title>
        <authorList>
            <person name="Peng X."/>
        </authorList>
    </citation>
    <scope>NUCLEOTIDE SEQUENCE</scope>
    <source>
        <strain evidence="1">SIG311</strain>
    </source>
</reference>
<sequence length="139" mass="15855">MKRLVYAALPLIILIIFTGCQTPNLKGKGEEGVDKFSGMYVSENASMDIYLDDNDEYVGEISIENDDSTIYYFKFTSVSDKNKLSYKDGELTKLTYDEYGDFTEETIKEKTKGSVKRRGDELIWKDSSQKESYSFVVGL</sequence>
<evidence type="ECO:0000313" key="2">
    <source>
        <dbReference type="Proteomes" id="UP000766246"/>
    </source>
</evidence>
<comment type="caution">
    <text evidence="1">The sequence shown here is derived from an EMBL/GenBank/DDBJ whole genome shotgun (WGS) entry which is preliminary data.</text>
</comment>
<evidence type="ECO:0008006" key="3">
    <source>
        <dbReference type="Google" id="ProtNLM"/>
    </source>
</evidence>
<name>A0A927YLR7_9FIRM</name>
<accession>A0A927YLR7</accession>
<dbReference type="AlphaFoldDB" id="A0A927YLR7"/>
<dbReference type="Proteomes" id="UP000766246">
    <property type="component" value="Unassembled WGS sequence"/>
</dbReference>
<protein>
    <recommendedName>
        <fullName evidence="3">Lipoprotein</fullName>
    </recommendedName>
</protein>
<dbReference type="EMBL" id="SVER01000001">
    <property type="protein sequence ID" value="MBE5918212.1"/>
    <property type="molecule type" value="Genomic_DNA"/>
</dbReference>
<dbReference type="PROSITE" id="PS51257">
    <property type="entry name" value="PROKAR_LIPOPROTEIN"/>
    <property type="match status" value="1"/>
</dbReference>
<gene>
    <name evidence="1" type="ORF">E7272_00055</name>
</gene>